<comment type="caution">
    <text evidence="1">The sequence shown here is derived from an EMBL/GenBank/DDBJ whole genome shotgun (WGS) entry which is preliminary data.</text>
</comment>
<keyword evidence="2" id="KW-1185">Reference proteome</keyword>
<gene>
    <name evidence="1" type="ORF">LY60_01408</name>
</gene>
<dbReference type="AlphaFoldDB" id="A0A562JF15"/>
<proteinExistence type="predicted"/>
<protein>
    <submittedName>
        <fullName evidence="1">Uncharacterized protein</fullName>
    </submittedName>
</protein>
<evidence type="ECO:0000313" key="1">
    <source>
        <dbReference type="EMBL" id="TWH81653.1"/>
    </source>
</evidence>
<dbReference type="Proteomes" id="UP000315343">
    <property type="component" value="Unassembled WGS sequence"/>
</dbReference>
<reference evidence="1 2" key="1">
    <citation type="submission" date="2019-07" db="EMBL/GenBank/DDBJ databases">
        <title>Genomic Encyclopedia of Type Strains, Phase I: the one thousand microbial genomes (KMG-I) project.</title>
        <authorList>
            <person name="Kyrpides N."/>
        </authorList>
    </citation>
    <scope>NUCLEOTIDE SEQUENCE [LARGE SCALE GENOMIC DNA]</scope>
    <source>
        <strain evidence="1 2">DSM 13558</strain>
    </source>
</reference>
<evidence type="ECO:0000313" key="2">
    <source>
        <dbReference type="Proteomes" id="UP000315343"/>
    </source>
</evidence>
<accession>A0A562JF15</accession>
<sequence>MKKDGNLYPNNLNMLENAIMNNTGFMRLNIVKQSDKTPVTNATITIYVTDGMQRDIPVMHLITTINPIRIELPMANELGTKITGPEYNFSTYNLRVDAFGYIARNIYNIRLFPNITTNYEIGMQTVTDLDVQPLIEERLDFPPHPRDIIEGIPSTSSIWTFSSIKNQMTR</sequence>
<dbReference type="RefSeq" id="WP_145081766.1">
    <property type="nucleotide sequence ID" value="NZ_VLKH01000003.1"/>
</dbReference>
<dbReference type="EMBL" id="VLKH01000003">
    <property type="protein sequence ID" value="TWH81653.1"/>
    <property type="molecule type" value="Genomic_DNA"/>
</dbReference>
<name>A0A562JF15_9FIRM</name>
<organism evidence="1 2">
    <name type="scientific">Sedimentibacter saalensis</name>
    <dbReference type="NCBI Taxonomy" id="130788"/>
    <lineage>
        <taxon>Bacteria</taxon>
        <taxon>Bacillati</taxon>
        <taxon>Bacillota</taxon>
        <taxon>Tissierellia</taxon>
        <taxon>Sedimentibacter</taxon>
    </lineage>
</organism>